<dbReference type="Pfam" id="PF02810">
    <property type="entry name" value="SEC-C"/>
    <property type="match status" value="1"/>
</dbReference>
<dbReference type="eggNOG" id="COG3012">
    <property type="taxonomic scope" value="Bacteria"/>
</dbReference>
<proteinExistence type="predicted"/>
<dbReference type="AlphaFoldDB" id="Q1Q8R8"/>
<evidence type="ECO:0000313" key="1">
    <source>
        <dbReference type="EMBL" id="ABE75935.1"/>
    </source>
</evidence>
<organism evidence="1 2">
    <name type="scientific">Psychrobacter cryohalolentis (strain ATCC BAA-1226 / DSM 17306 / VKM B-2378 / K5)</name>
    <dbReference type="NCBI Taxonomy" id="335284"/>
    <lineage>
        <taxon>Bacteria</taxon>
        <taxon>Pseudomonadati</taxon>
        <taxon>Pseudomonadota</taxon>
        <taxon>Gammaproteobacteria</taxon>
        <taxon>Moraxellales</taxon>
        <taxon>Moraxellaceae</taxon>
        <taxon>Psychrobacter</taxon>
    </lineage>
</organism>
<name>Q1Q8R8_PSYCK</name>
<dbReference type="EMBL" id="CP000323">
    <property type="protein sequence ID" value="ABE75935.1"/>
    <property type="molecule type" value="Genomic_DNA"/>
</dbReference>
<reference evidence="1" key="1">
    <citation type="submission" date="2006-03" db="EMBL/GenBank/DDBJ databases">
        <title>Complete sequence of chromosome of Psychrobacter cryohalolentis K5.</title>
        <authorList>
            <consortium name="US DOE Joint Genome Institute"/>
            <person name="Copeland A."/>
            <person name="Lucas S."/>
            <person name="Lapidus A."/>
            <person name="Barry K."/>
            <person name="Detter J.C."/>
            <person name="Glavina del Rio T."/>
            <person name="Hammon N."/>
            <person name="Israni S."/>
            <person name="Dalin E."/>
            <person name="Tice H."/>
            <person name="Pitluck S."/>
            <person name="Brettin T."/>
            <person name="Bruce D."/>
            <person name="Han C."/>
            <person name="Tapia R."/>
            <person name="Sims D.R."/>
            <person name="Gilna P."/>
            <person name="Schmutz J."/>
            <person name="Larimer F."/>
            <person name="Land M."/>
            <person name="Hauser L."/>
            <person name="Kyrpides N."/>
            <person name="Kim E."/>
            <person name="Richardson P."/>
        </authorList>
    </citation>
    <scope>NUCLEOTIDE SEQUENCE</scope>
    <source>
        <strain evidence="1">K5</strain>
    </source>
</reference>
<protein>
    <recommendedName>
        <fullName evidence="3">SEC-C motif protein</fullName>
    </recommendedName>
</protein>
<dbReference type="STRING" id="335284.Pcryo_2158"/>
<dbReference type="InterPro" id="IPR004027">
    <property type="entry name" value="SEC_C_motif"/>
</dbReference>
<sequence length="372" mass="41249">MKIGRNDKCWCGSGKKFKRCHYGRENETPVSKGEAIGHSQKNASRKYCYAPADLKHECSQKIINAHTVSKSSSLKEIADESNHVLGLKINFANIARNKGKLIPEKIGINQASTFKGFCSKHDKSLFSCIEDREFIGDDEQCLALMYRSVAKEIYAKEGGLNTSDFAKNSDKGKNILDQMFIQKFAANHETGTKAALTELSELKSQLDNQLLGKSVDSLSHLIIHSTSPMPVAVSSVVSPITDFDGNLIQDLGNLSLVAEHLVFNSFSSDGKGYVVFSWLKTSTKVLSFINSLLALEENKIFSSLIRFFFGLAENTFISPVWWNGLSSEQKDKINSLIMSGVSPFVHNDRNLLVDDGISFSGWKVGSLRRINF</sequence>
<evidence type="ECO:0000313" key="2">
    <source>
        <dbReference type="Proteomes" id="UP000002425"/>
    </source>
</evidence>
<dbReference type="KEGG" id="pcr:Pcryo_2158"/>
<dbReference type="Proteomes" id="UP000002425">
    <property type="component" value="Chromosome"/>
</dbReference>
<dbReference type="HOGENOM" id="CLU_050219_0_1_6"/>
<evidence type="ECO:0008006" key="3">
    <source>
        <dbReference type="Google" id="ProtNLM"/>
    </source>
</evidence>
<dbReference type="SUPFAM" id="SSF103642">
    <property type="entry name" value="Sec-C motif"/>
    <property type="match status" value="1"/>
</dbReference>
<dbReference type="Gene3D" id="3.10.450.50">
    <property type="match status" value="1"/>
</dbReference>
<accession>Q1Q8R8</accession>
<gene>
    <name evidence="1" type="ordered locus">Pcryo_2158</name>
</gene>
<dbReference type="RefSeq" id="WP_011514471.1">
    <property type="nucleotide sequence ID" value="NC_007969.1"/>
</dbReference>
<keyword evidence="2" id="KW-1185">Reference proteome</keyword>